<reference evidence="2 3" key="1">
    <citation type="submission" date="2020-04" db="EMBL/GenBank/DDBJ databases">
        <title>Draft genome of Leeia sp. IMCC25680.</title>
        <authorList>
            <person name="Song J."/>
            <person name="Cho J.-C."/>
        </authorList>
    </citation>
    <scope>NUCLEOTIDE SEQUENCE [LARGE SCALE GENOMIC DNA]</scope>
    <source>
        <strain evidence="2 3">IMCC25680</strain>
    </source>
</reference>
<name>A0A847S1I0_9NEIS</name>
<keyword evidence="1" id="KW-0812">Transmembrane</keyword>
<evidence type="ECO:0000313" key="2">
    <source>
        <dbReference type="EMBL" id="NLR73564.1"/>
    </source>
</evidence>
<dbReference type="EMBL" id="JABAIM010000001">
    <property type="protein sequence ID" value="NLR73564.1"/>
    <property type="molecule type" value="Genomic_DNA"/>
</dbReference>
<keyword evidence="1" id="KW-0472">Membrane</keyword>
<protein>
    <submittedName>
        <fullName evidence="2">Uncharacterized protein</fullName>
    </submittedName>
</protein>
<proteinExistence type="predicted"/>
<accession>A0A847S1I0</accession>
<evidence type="ECO:0000313" key="3">
    <source>
        <dbReference type="Proteomes" id="UP000587991"/>
    </source>
</evidence>
<evidence type="ECO:0000256" key="1">
    <source>
        <dbReference type="SAM" id="Phobius"/>
    </source>
</evidence>
<keyword evidence="1" id="KW-1133">Transmembrane helix</keyword>
<comment type="caution">
    <text evidence="2">The sequence shown here is derived from an EMBL/GenBank/DDBJ whole genome shotgun (WGS) entry which is preliminary data.</text>
</comment>
<gene>
    <name evidence="2" type="ORF">HF682_00110</name>
</gene>
<sequence>MRPKRWFTSKTIWLNVIAAGLVALEAGWGVLQPVLPVNFYALMATLLPVANAVLRVLTQQGISR</sequence>
<feature type="transmembrane region" description="Helical" evidence="1">
    <location>
        <begin position="37"/>
        <end position="57"/>
    </location>
</feature>
<dbReference type="AlphaFoldDB" id="A0A847S1I0"/>
<dbReference type="Proteomes" id="UP000587991">
    <property type="component" value="Unassembled WGS sequence"/>
</dbReference>
<feature type="transmembrane region" description="Helical" evidence="1">
    <location>
        <begin position="12"/>
        <end position="31"/>
    </location>
</feature>
<dbReference type="RefSeq" id="WP_168875235.1">
    <property type="nucleotide sequence ID" value="NZ_JABAIM010000001.1"/>
</dbReference>
<organism evidence="2 3">
    <name type="scientific">Leeia aquatica</name>
    <dbReference type="NCBI Taxonomy" id="2725557"/>
    <lineage>
        <taxon>Bacteria</taxon>
        <taxon>Pseudomonadati</taxon>
        <taxon>Pseudomonadota</taxon>
        <taxon>Betaproteobacteria</taxon>
        <taxon>Neisseriales</taxon>
        <taxon>Leeiaceae</taxon>
        <taxon>Leeia</taxon>
    </lineage>
</organism>
<keyword evidence="3" id="KW-1185">Reference proteome</keyword>